<gene>
    <name evidence="1" type="ORF">MFORT_29684</name>
</gene>
<dbReference type="GeneID" id="93416414"/>
<protein>
    <submittedName>
        <fullName evidence="1">Uncharacterized protein</fullName>
    </submittedName>
</protein>
<dbReference type="Proteomes" id="UP000006043">
    <property type="component" value="Unassembled WGS sequence"/>
</dbReference>
<dbReference type="HOGENOM" id="CLU_609463_0_0_11"/>
<sequence>MPETKSWSGNAHNAAVDMFGRAKGQTDAFSTLTKAIGGALIGSSDPIARTQKALLNKAEQIDRGGQLHVSDQWVVLITGGEMTAEQAAALEKRAQAEQADVNELLKLVGAADDAASAKLIAAAKLRAPDPNNPRDIITAMGKPVDEVPNPASGEGQMQQAVIRDAEMEQQVRETKVETKYDPVTGAEVSTITTIYKQNGSKDVIEVHSKSYFDDREPATINENYDKNGNLVAKTEFVKYKDWAPYGMGGAEVMTTTYPDKTSATVTQYPDGRKLATVTRPGGVPQDVPLNVFSHPALAATSNGLSGLEKLKDAHDFVKAGGKYGGPAVSFATALWDVTAAGSDFQRCVAIAEGATSLTAGVLGGIVASPSTPAGAIAVSYIASTGGQALGNWLGNTFCPR</sequence>
<evidence type="ECO:0000313" key="1">
    <source>
        <dbReference type="EMBL" id="EJZ05487.1"/>
    </source>
</evidence>
<name>K0UE33_MYCFO</name>
<proteinExistence type="predicted"/>
<dbReference type="RefSeq" id="WP_003885453.1">
    <property type="nucleotide sequence ID" value="NZ_JH814768.1"/>
</dbReference>
<organism evidence="1 2">
    <name type="scientific">Mycolicibacterium fortuitum subsp. fortuitum DSM 46621 = ATCC 6841 = JCM 6387</name>
    <dbReference type="NCBI Taxonomy" id="1214102"/>
    <lineage>
        <taxon>Bacteria</taxon>
        <taxon>Bacillati</taxon>
        <taxon>Actinomycetota</taxon>
        <taxon>Actinomycetes</taxon>
        <taxon>Mycobacteriales</taxon>
        <taxon>Mycobacteriaceae</taxon>
        <taxon>Mycolicibacterium</taxon>
    </lineage>
</organism>
<accession>K0UE33</accession>
<reference evidence="1 2" key="1">
    <citation type="journal article" date="2012" name="J. Bacteriol.">
        <title>Complete Genome Sequence of Mycobacterium fortuitum subsp. fortuitum Type Strain DSM46621.</title>
        <authorList>
            <person name="Ho Y.S."/>
            <person name="Adroub S.A."/>
            <person name="Aleisa F."/>
            <person name="Mahmood H."/>
            <person name="Othoum G."/>
            <person name="Rashid F."/>
            <person name="Zaher M."/>
            <person name="Ali S."/>
            <person name="Bitter W."/>
            <person name="Pain A."/>
            <person name="Abdallah A.M."/>
        </authorList>
    </citation>
    <scope>NUCLEOTIDE SEQUENCE [LARGE SCALE GENOMIC DNA]</scope>
    <source>
        <strain evidence="2">DSM46621</strain>
    </source>
</reference>
<evidence type="ECO:0000313" key="2">
    <source>
        <dbReference type="Proteomes" id="UP000006043"/>
    </source>
</evidence>
<dbReference type="EMBL" id="ALQB01000226">
    <property type="protein sequence ID" value="EJZ05487.1"/>
    <property type="molecule type" value="Genomic_DNA"/>
</dbReference>
<dbReference type="AlphaFoldDB" id="K0UE33"/>
<comment type="caution">
    <text evidence="1">The sequence shown here is derived from an EMBL/GenBank/DDBJ whole genome shotgun (WGS) entry which is preliminary data.</text>
</comment>